<evidence type="ECO:0000313" key="6">
    <source>
        <dbReference type="Proteomes" id="UP000187209"/>
    </source>
</evidence>
<accession>A0A1R2D0S3</accession>
<dbReference type="CDD" id="cd00590">
    <property type="entry name" value="RRM_SF"/>
    <property type="match status" value="1"/>
</dbReference>
<gene>
    <name evidence="5" type="ORF">SteCoe_1869</name>
</gene>
<keyword evidence="2" id="KW-0677">Repeat</keyword>
<evidence type="ECO:0000256" key="2">
    <source>
        <dbReference type="ARBA" id="ARBA00022737"/>
    </source>
</evidence>
<dbReference type="InterPro" id="IPR012677">
    <property type="entry name" value="Nucleotide-bd_a/b_plait_sf"/>
</dbReference>
<keyword evidence="4" id="KW-0539">Nucleus</keyword>
<dbReference type="EMBL" id="MPUH01000020">
    <property type="protein sequence ID" value="OMJ94846.1"/>
    <property type="molecule type" value="Genomic_DNA"/>
</dbReference>
<dbReference type="OrthoDB" id="10258631at2759"/>
<dbReference type="AlphaFoldDB" id="A0A1R2D0S3"/>
<keyword evidence="6" id="KW-1185">Reference proteome</keyword>
<evidence type="ECO:0000256" key="3">
    <source>
        <dbReference type="ARBA" id="ARBA00023054"/>
    </source>
</evidence>
<evidence type="ECO:0000256" key="1">
    <source>
        <dbReference type="ARBA" id="ARBA00004123"/>
    </source>
</evidence>
<dbReference type="PANTHER" id="PTHR36326">
    <property type="entry name" value="PROTEIN POLLENLESS 3-LIKE 2"/>
    <property type="match status" value="1"/>
</dbReference>
<comment type="caution">
    <text evidence="5">The sequence shown here is derived from an EMBL/GenBank/DDBJ whole genome shotgun (WGS) entry which is preliminary data.</text>
</comment>
<reference evidence="5 6" key="1">
    <citation type="submission" date="2016-11" db="EMBL/GenBank/DDBJ databases">
        <title>The macronuclear genome of Stentor coeruleus: a giant cell with tiny introns.</title>
        <authorList>
            <person name="Slabodnick M."/>
            <person name="Ruby J.G."/>
            <person name="Reiff S.B."/>
            <person name="Swart E.C."/>
            <person name="Gosai S."/>
            <person name="Prabakaran S."/>
            <person name="Witkowska E."/>
            <person name="Larue G.E."/>
            <person name="Fisher S."/>
            <person name="Freeman R.M."/>
            <person name="Gunawardena J."/>
            <person name="Chu W."/>
            <person name="Stover N.A."/>
            <person name="Gregory B.D."/>
            <person name="Nowacki M."/>
            <person name="Derisi J."/>
            <person name="Roy S.W."/>
            <person name="Marshall W.F."/>
            <person name="Sood P."/>
        </authorList>
    </citation>
    <scope>NUCLEOTIDE SEQUENCE [LARGE SCALE GENOMIC DNA]</scope>
    <source>
        <strain evidence="5">WM001</strain>
    </source>
</reference>
<evidence type="ECO:0000313" key="5">
    <source>
        <dbReference type="EMBL" id="OMJ94846.1"/>
    </source>
</evidence>
<dbReference type="GO" id="GO:0005634">
    <property type="term" value="C:nucleus"/>
    <property type="evidence" value="ECO:0007669"/>
    <property type="project" value="UniProtKB-SubCell"/>
</dbReference>
<dbReference type="PANTHER" id="PTHR36326:SF7">
    <property type="entry name" value="PROTEIN POLLENLESS 3-LIKE 2"/>
    <property type="match status" value="1"/>
</dbReference>
<comment type="subcellular location">
    <subcellularLocation>
        <location evidence="1">Nucleus</location>
    </subcellularLocation>
</comment>
<keyword evidence="3" id="KW-0175">Coiled coil</keyword>
<name>A0A1R2D0S3_9CILI</name>
<sequence length="281" mass="32266">MFLSQDNDSNPYSLKKLHFSSRQDNPLQRLDPNILQYRREPKALYPIPKGDSAYSKAKRAEYIDKNLKVAEKYYKLAIETGDRAESAIKDLAGVMHQQGKTLEAIEFLKKNQHLFCDTIKYENLLMNLRRQIVQRGNRLNKFLKISTLHEKADKQYVIRLFSKPERILSVEIHNENTGLYAIVKFASHSAARKTLESFTHHDAYKVEWFSITGDVAGDVLAVKPECKKEKPAFAIKVFSRDFVNKGLVMPIGEADDEVYEIPEFVGIDLIGASLYSELSYN</sequence>
<dbReference type="Gene3D" id="3.30.70.330">
    <property type="match status" value="1"/>
</dbReference>
<organism evidence="5 6">
    <name type="scientific">Stentor coeruleus</name>
    <dbReference type="NCBI Taxonomy" id="5963"/>
    <lineage>
        <taxon>Eukaryota</taxon>
        <taxon>Sar</taxon>
        <taxon>Alveolata</taxon>
        <taxon>Ciliophora</taxon>
        <taxon>Postciliodesmatophora</taxon>
        <taxon>Heterotrichea</taxon>
        <taxon>Heterotrichida</taxon>
        <taxon>Stentoridae</taxon>
        <taxon>Stentor</taxon>
    </lineage>
</organism>
<dbReference type="GO" id="GO:0003676">
    <property type="term" value="F:nucleic acid binding"/>
    <property type="evidence" value="ECO:0007669"/>
    <property type="project" value="InterPro"/>
</dbReference>
<protein>
    <recommendedName>
        <fullName evidence="7">RRM domain-containing protein</fullName>
    </recommendedName>
</protein>
<dbReference type="InterPro" id="IPR035979">
    <property type="entry name" value="RBD_domain_sf"/>
</dbReference>
<evidence type="ECO:0000256" key="4">
    <source>
        <dbReference type="ARBA" id="ARBA00023242"/>
    </source>
</evidence>
<proteinExistence type="predicted"/>
<evidence type="ECO:0008006" key="7">
    <source>
        <dbReference type="Google" id="ProtNLM"/>
    </source>
</evidence>
<dbReference type="SUPFAM" id="SSF54928">
    <property type="entry name" value="RNA-binding domain, RBD"/>
    <property type="match status" value="1"/>
</dbReference>
<dbReference type="InterPro" id="IPR044961">
    <property type="entry name" value="MS5/SDI1"/>
</dbReference>
<dbReference type="Proteomes" id="UP000187209">
    <property type="component" value="Unassembled WGS sequence"/>
</dbReference>